<gene>
    <name evidence="1" type="ORF">CGI_10022307</name>
</gene>
<sequence length="285" mass="32762">MPGHRRPYTSLEGYDVYPSDVYQTNDYDDGMMYPPANEGPYSGRYTPMKEGRGTPLRRSNTVVLGSRPSSRINLGTQYGDYLRPVNSLCSTTNRCLTIQGHLPTLAIKQSKRLITDSRLFYPDINNRLQTPAPPTPQPIRRERTFGGFSQSDNDMDPFTKQYYTRMWKQNMSPENMNLYRMGRAGGRWRHITSCTASSGSHLAFVEGTVKQVDNRLVMPRAIEPAKIPVPQTINRVHSSKKNKLNTTYNQHAKNGFKYWYQEQNKPMDRYLDDYDGYVAEESDSD</sequence>
<name>K1RH71_MAGGI</name>
<dbReference type="EMBL" id="JH818221">
    <property type="protein sequence ID" value="EKC43104.1"/>
    <property type="molecule type" value="Genomic_DNA"/>
</dbReference>
<accession>K1RH71</accession>
<dbReference type="AlphaFoldDB" id="K1RH71"/>
<organism evidence="1">
    <name type="scientific">Magallana gigas</name>
    <name type="common">Pacific oyster</name>
    <name type="synonym">Crassostrea gigas</name>
    <dbReference type="NCBI Taxonomy" id="29159"/>
    <lineage>
        <taxon>Eukaryota</taxon>
        <taxon>Metazoa</taxon>
        <taxon>Spiralia</taxon>
        <taxon>Lophotrochozoa</taxon>
        <taxon>Mollusca</taxon>
        <taxon>Bivalvia</taxon>
        <taxon>Autobranchia</taxon>
        <taxon>Pteriomorphia</taxon>
        <taxon>Ostreida</taxon>
        <taxon>Ostreoidea</taxon>
        <taxon>Ostreidae</taxon>
        <taxon>Magallana</taxon>
    </lineage>
</organism>
<protein>
    <submittedName>
        <fullName evidence="1">Uncharacterized protein</fullName>
    </submittedName>
</protein>
<reference evidence="1" key="1">
    <citation type="journal article" date="2012" name="Nature">
        <title>The oyster genome reveals stress adaptation and complexity of shell formation.</title>
        <authorList>
            <person name="Zhang G."/>
            <person name="Fang X."/>
            <person name="Guo X."/>
            <person name="Li L."/>
            <person name="Luo R."/>
            <person name="Xu F."/>
            <person name="Yang P."/>
            <person name="Zhang L."/>
            <person name="Wang X."/>
            <person name="Qi H."/>
            <person name="Xiong Z."/>
            <person name="Que H."/>
            <person name="Xie Y."/>
            <person name="Holland P.W."/>
            <person name="Paps J."/>
            <person name="Zhu Y."/>
            <person name="Wu F."/>
            <person name="Chen Y."/>
            <person name="Wang J."/>
            <person name="Peng C."/>
            <person name="Meng J."/>
            <person name="Yang L."/>
            <person name="Liu J."/>
            <person name="Wen B."/>
            <person name="Zhang N."/>
            <person name="Huang Z."/>
            <person name="Zhu Q."/>
            <person name="Feng Y."/>
            <person name="Mount A."/>
            <person name="Hedgecock D."/>
            <person name="Xu Z."/>
            <person name="Liu Y."/>
            <person name="Domazet-Loso T."/>
            <person name="Du Y."/>
            <person name="Sun X."/>
            <person name="Zhang S."/>
            <person name="Liu B."/>
            <person name="Cheng P."/>
            <person name="Jiang X."/>
            <person name="Li J."/>
            <person name="Fan D."/>
            <person name="Wang W."/>
            <person name="Fu W."/>
            <person name="Wang T."/>
            <person name="Wang B."/>
            <person name="Zhang J."/>
            <person name="Peng Z."/>
            <person name="Li Y."/>
            <person name="Li N."/>
            <person name="Wang J."/>
            <person name="Chen M."/>
            <person name="He Y."/>
            <person name="Tan F."/>
            <person name="Song X."/>
            <person name="Zheng Q."/>
            <person name="Huang R."/>
            <person name="Yang H."/>
            <person name="Du X."/>
            <person name="Chen L."/>
            <person name="Yang M."/>
            <person name="Gaffney P.M."/>
            <person name="Wang S."/>
            <person name="Luo L."/>
            <person name="She Z."/>
            <person name="Ming Y."/>
            <person name="Huang W."/>
            <person name="Zhang S."/>
            <person name="Huang B."/>
            <person name="Zhang Y."/>
            <person name="Qu T."/>
            <person name="Ni P."/>
            <person name="Miao G."/>
            <person name="Wang J."/>
            <person name="Wang Q."/>
            <person name="Steinberg C.E."/>
            <person name="Wang H."/>
            <person name="Li N."/>
            <person name="Qian L."/>
            <person name="Zhang G."/>
            <person name="Li Y."/>
            <person name="Yang H."/>
            <person name="Liu X."/>
            <person name="Wang J."/>
            <person name="Yin Y."/>
            <person name="Wang J."/>
        </authorList>
    </citation>
    <scope>NUCLEOTIDE SEQUENCE [LARGE SCALE GENOMIC DNA]</scope>
    <source>
        <strain evidence="1">05x7-T-G4-1.051#20</strain>
    </source>
</reference>
<dbReference type="HOGENOM" id="CLU_977450_0_0_1"/>
<evidence type="ECO:0000313" key="1">
    <source>
        <dbReference type="EMBL" id="EKC43104.1"/>
    </source>
</evidence>
<proteinExistence type="predicted"/>
<dbReference type="InParanoid" id="K1RH71"/>